<evidence type="ECO:0000313" key="3">
    <source>
        <dbReference type="EMBL" id="MFC3999393.1"/>
    </source>
</evidence>
<dbReference type="EMBL" id="JBHSBH010000015">
    <property type="protein sequence ID" value="MFC3999393.1"/>
    <property type="molecule type" value="Genomic_DNA"/>
</dbReference>
<name>A0ABV8FY41_9ACTN</name>
<dbReference type="Gene3D" id="3.10.450.50">
    <property type="match status" value="1"/>
</dbReference>
<organism evidence="3 4">
    <name type="scientific">Nocardiopsis sediminis</name>
    <dbReference type="NCBI Taxonomy" id="1778267"/>
    <lineage>
        <taxon>Bacteria</taxon>
        <taxon>Bacillati</taxon>
        <taxon>Actinomycetota</taxon>
        <taxon>Actinomycetes</taxon>
        <taxon>Streptosporangiales</taxon>
        <taxon>Nocardiopsidaceae</taxon>
        <taxon>Nocardiopsis</taxon>
    </lineage>
</organism>
<dbReference type="InterPro" id="IPR023006">
    <property type="entry name" value="YchJ-like"/>
</dbReference>
<protein>
    <recommendedName>
        <fullName evidence="1">UPF0225 protein ACFOVU_26010</fullName>
    </recommendedName>
</protein>
<dbReference type="InterPro" id="IPR032710">
    <property type="entry name" value="NTF2-like_dom_sf"/>
</dbReference>
<sequence length="139" mass="15148">MSKRSDRARPRTAAAPCPCGSPAGYGGCCGPLHRGEAAAPTAERLMRSRYSAFAVGDAGYLLRTWHPRTRPRSLDLDPGLRWLRLEIIGVGDGTAFHTEGTVSFRAVYRDGGGEGELREDSRFLRHDGAWTYLDGLVQG</sequence>
<proteinExistence type="inferred from homology"/>
<dbReference type="RefSeq" id="WP_378537810.1">
    <property type="nucleotide sequence ID" value="NZ_JBHSBH010000015.1"/>
</dbReference>
<evidence type="ECO:0000259" key="2">
    <source>
        <dbReference type="Pfam" id="PF17775"/>
    </source>
</evidence>
<dbReference type="Proteomes" id="UP001595847">
    <property type="component" value="Unassembled WGS sequence"/>
</dbReference>
<keyword evidence="4" id="KW-1185">Reference proteome</keyword>
<feature type="domain" description="YchJ-like middle NTF2-like" evidence="2">
    <location>
        <begin position="41"/>
        <end position="135"/>
    </location>
</feature>
<dbReference type="HAMAP" id="MF_00612">
    <property type="entry name" value="UPF0225"/>
    <property type="match status" value="1"/>
</dbReference>
<evidence type="ECO:0000256" key="1">
    <source>
        <dbReference type="HAMAP-Rule" id="MF_00612"/>
    </source>
</evidence>
<dbReference type="PANTHER" id="PTHR33747">
    <property type="entry name" value="UPF0225 PROTEIN SCO1677"/>
    <property type="match status" value="1"/>
</dbReference>
<gene>
    <name evidence="3" type="ORF">ACFOVU_26010</name>
</gene>
<dbReference type="PANTHER" id="PTHR33747:SF1">
    <property type="entry name" value="ADENYLATE CYCLASE-ASSOCIATED CAP C-TERMINAL DOMAIN-CONTAINING PROTEIN"/>
    <property type="match status" value="1"/>
</dbReference>
<dbReference type="InterPro" id="IPR048469">
    <property type="entry name" value="YchJ-like_M"/>
</dbReference>
<accession>A0ABV8FY41</accession>
<dbReference type="SUPFAM" id="SSF54427">
    <property type="entry name" value="NTF2-like"/>
    <property type="match status" value="1"/>
</dbReference>
<comment type="caution">
    <text evidence="3">The sequence shown here is derived from an EMBL/GenBank/DDBJ whole genome shotgun (WGS) entry which is preliminary data.</text>
</comment>
<dbReference type="Pfam" id="PF17775">
    <property type="entry name" value="YchJ_M-like"/>
    <property type="match status" value="1"/>
</dbReference>
<reference evidence="4" key="1">
    <citation type="journal article" date="2019" name="Int. J. Syst. Evol. Microbiol.">
        <title>The Global Catalogue of Microorganisms (GCM) 10K type strain sequencing project: providing services to taxonomists for standard genome sequencing and annotation.</title>
        <authorList>
            <consortium name="The Broad Institute Genomics Platform"/>
            <consortium name="The Broad Institute Genome Sequencing Center for Infectious Disease"/>
            <person name="Wu L."/>
            <person name="Ma J."/>
        </authorList>
    </citation>
    <scope>NUCLEOTIDE SEQUENCE [LARGE SCALE GENOMIC DNA]</scope>
    <source>
        <strain evidence="4">TBRC 1826</strain>
    </source>
</reference>
<comment type="similarity">
    <text evidence="1">Belongs to the UPF0225 family.</text>
</comment>
<evidence type="ECO:0000313" key="4">
    <source>
        <dbReference type="Proteomes" id="UP001595847"/>
    </source>
</evidence>